<comment type="cofactor">
    <cofactor evidence="1 10">
        <name>Mg(2+)</name>
        <dbReference type="ChEBI" id="CHEBI:18420"/>
    </cofactor>
</comment>
<evidence type="ECO:0000256" key="1">
    <source>
        <dbReference type="ARBA" id="ARBA00001946"/>
    </source>
</evidence>
<proteinExistence type="inferred from homology"/>
<dbReference type="Proteomes" id="UP000249842">
    <property type="component" value="Unassembled WGS sequence"/>
</dbReference>
<comment type="caution">
    <text evidence="14">The sequence shown here is derived from an EMBL/GenBank/DDBJ whole genome shotgun (WGS) entry which is preliminary data.</text>
</comment>
<feature type="binding site" evidence="10">
    <location>
        <begin position="12"/>
        <end position="17"/>
    </location>
    <ligand>
        <name>substrate</name>
    </ligand>
</feature>
<feature type="site" description="Interaction with substrate tRNA" evidence="10">
    <location>
        <position position="123"/>
    </location>
</feature>
<feature type="site" description="Interaction with substrate tRNA" evidence="10">
    <location>
        <position position="101"/>
    </location>
</feature>
<dbReference type="GO" id="GO:0005524">
    <property type="term" value="F:ATP binding"/>
    <property type="evidence" value="ECO:0007669"/>
    <property type="project" value="UniProtKB-UniRule"/>
</dbReference>
<dbReference type="EC" id="2.5.1.75" evidence="10"/>
<dbReference type="PANTHER" id="PTHR11088:SF60">
    <property type="entry name" value="TRNA DIMETHYLALLYLTRANSFERASE"/>
    <property type="match status" value="1"/>
</dbReference>
<evidence type="ECO:0000313" key="15">
    <source>
        <dbReference type="Proteomes" id="UP000249842"/>
    </source>
</evidence>
<evidence type="ECO:0000256" key="11">
    <source>
        <dbReference type="RuleBase" id="RU003783"/>
    </source>
</evidence>
<dbReference type="Pfam" id="PF01715">
    <property type="entry name" value="IPPT"/>
    <property type="match status" value="1"/>
</dbReference>
<keyword evidence="6 10" id="KW-0547">Nucleotide-binding</keyword>
<dbReference type="Gene3D" id="1.10.20.140">
    <property type="match status" value="1"/>
</dbReference>
<feature type="region of interest" description="Interaction with substrate tRNA" evidence="10">
    <location>
        <begin position="35"/>
        <end position="38"/>
    </location>
</feature>
<dbReference type="Gene3D" id="3.40.50.300">
    <property type="entry name" value="P-loop containing nucleotide triphosphate hydrolases"/>
    <property type="match status" value="1"/>
</dbReference>
<evidence type="ECO:0000256" key="2">
    <source>
        <dbReference type="ARBA" id="ARBA00003213"/>
    </source>
</evidence>
<evidence type="ECO:0000256" key="12">
    <source>
        <dbReference type="RuleBase" id="RU003784"/>
    </source>
</evidence>
<evidence type="ECO:0000256" key="6">
    <source>
        <dbReference type="ARBA" id="ARBA00022741"/>
    </source>
</evidence>
<keyword evidence="4 10" id="KW-0808">Transferase</keyword>
<organism evidence="14 15">
    <name type="scientific">Phenylobacterium hankyongense</name>
    <dbReference type="NCBI Taxonomy" id="1813876"/>
    <lineage>
        <taxon>Bacteria</taxon>
        <taxon>Pseudomonadati</taxon>
        <taxon>Pseudomonadota</taxon>
        <taxon>Alphaproteobacteria</taxon>
        <taxon>Caulobacterales</taxon>
        <taxon>Caulobacteraceae</taxon>
        <taxon>Phenylobacterium</taxon>
    </lineage>
</organism>
<evidence type="ECO:0000256" key="10">
    <source>
        <dbReference type="HAMAP-Rule" id="MF_00185"/>
    </source>
</evidence>
<dbReference type="OrthoDB" id="9776390at2"/>
<keyword evidence="15" id="KW-1185">Reference proteome</keyword>
<feature type="binding site" evidence="10">
    <location>
        <begin position="10"/>
        <end position="17"/>
    </location>
    <ligand>
        <name>ATP</name>
        <dbReference type="ChEBI" id="CHEBI:30616"/>
    </ligand>
</feature>
<dbReference type="InterPro" id="IPR027417">
    <property type="entry name" value="P-loop_NTPase"/>
</dbReference>
<reference evidence="15" key="1">
    <citation type="submission" date="2018-05" db="EMBL/GenBank/DDBJ databases">
        <authorList>
            <person name="Li X."/>
        </authorList>
    </citation>
    <scope>NUCLEOTIDE SEQUENCE [LARGE SCALE GENOMIC DNA]</scope>
    <source>
        <strain evidence="15">HKS-05</strain>
    </source>
</reference>
<dbReference type="InterPro" id="IPR039657">
    <property type="entry name" value="Dimethylallyltransferase"/>
</dbReference>
<dbReference type="GO" id="GO:0006400">
    <property type="term" value="P:tRNA modification"/>
    <property type="evidence" value="ECO:0007669"/>
    <property type="project" value="TreeGrafter"/>
</dbReference>
<evidence type="ECO:0000313" key="14">
    <source>
        <dbReference type="EMBL" id="RAK58641.1"/>
    </source>
</evidence>
<evidence type="ECO:0000256" key="4">
    <source>
        <dbReference type="ARBA" id="ARBA00022679"/>
    </source>
</evidence>
<comment type="caution">
    <text evidence="10">Lacks conserved residue(s) required for the propagation of feature annotation.</text>
</comment>
<gene>
    <name evidence="10" type="primary">miaA</name>
    <name evidence="14" type="ORF">DJ021_01930</name>
</gene>
<dbReference type="SUPFAM" id="SSF52540">
    <property type="entry name" value="P-loop containing nucleoside triphosphate hydrolases"/>
    <property type="match status" value="2"/>
</dbReference>
<dbReference type="PANTHER" id="PTHR11088">
    <property type="entry name" value="TRNA DIMETHYLALLYLTRANSFERASE"/>
    <property type="match status" value="1"/>
</dbReference>
<dbReference type="GO" id="GO:0052381">
    <property type="term" value="F:tRNA dimethylallyltransferase activity"/>
    <property type="evidence" value="ECO:0007669"/>
    <property type="project" value="UniProtKB-UniRule"/>
</dbReference>
<feature type="region of interest" description="Interaction with substrate tRNA" evidence="10">
    <location>
        <begin position="159"/>
        <end position="163"/>
    </location>
</feature>
<dbReference type="EMBL" id="QFYP01000001">
    <property type="protein sequence ID" value="RAK58641.1"/>
    <property type="molecule type" value="Genomic_DNA"/>
</dbReference>
<evidence type="ECO:0000256" key="13">
    <source>
        <dbReference type="RuleBase" id="RU003785"/>
    </source>
</evidence>
<accession>A0A328AWV5</accession>
<evidence type="ECO:0000256" key="5">
    <source>
        <dbReference type="ARBA" id="ARBA00022694"/>
    </source>
</evidence>
<comment type="similarity">
    <text evidence="3 10 13">Belongs to the IPP transferase family.</text>
</comment>
<protein>
    <recommendedName>
        <fullName evidence="10">tRNA dimethylallyltransferase</fullName>
        <ecNumber evidence="10">2.5.1.75</ecNumber>
    </recommendedName>
    <alternativeName>
        <fullName evidence="10">Dimethylallyl diphosphate:tRNA dimethylallyltransferase</fullName>
        <shortName evidence="10">DMAPP:tRNA dimethylallyltransferase</shortName>
        <shortName evidence="10">DMATase</shortName>
    </alternativeName>
    <alternativeName>
        <fullName evidence="10">Isopentenyl-diphosphate:tRNA isopentenyltransferase</fullName>
        <shortName evidence="10">IPP transferase</shortName>
        <shortName evidence="10">IPPT</shortName>
        <shortName evidence="10">IPTase</shortName>
    </alternativeName>
</protein>
<keyword evidence="8 10" id="KW-0460">Magnesium</keyword>
<comment type="function">
    <text evidence="2 10 12">Catalyzes the transfer of a dimethylallyl group onto the adenine at position 37 in tRNAs that read codons beginning with uridine, leading to the formation of N6-(dimethylallyl)adenosine (i(6)A).</text>
</comment>
<sequence length="310" mass="33595">MEPRIWLIAGPTASGKSALALKLAQATGAEIVNADSMQLYRDLRVLSARPSPDEAAQAPHHLFGTVDAADGWSVGRWLRAATQALDEIAARGRPAVVVGGTGLYFSALTQGLAEIPPVPADVRRTAEAEYGQMGEDDFRARLAAHDPAAAERIAPGDRQRLVRAWEVRAATGVALSDWQRTGEAALPAGAWRAIALEPPRAALYDRCDARLEAMLDDGALSEVAALVARGLDPELPAMKAVGVREFAAHLRGDVGLKAALAAARQETRRYAKRQLTWMRGRMADWPRLTEFEPEGQWRQFIALEPRLTLS</sequence>
<evidence type="ECO:0000256" key="8">
    <source>
        <dbReference type="ARBA" id="ARBA00022842"/>
    </source>
</evidence>
<evidence type="ECO:0000256" key="9">
    <source>
        <dbReference type="ARBA" id="ARBA00049563"/>
    </source>
</evidence>
<comment type="subunit">
    <text evidence="10">Monomer.</text>
</comment>
<keyword evidence="5 10" id="KW-0819">tRNA processing</keyword>
<name>A0A328AWV5_9CAUL</name>
<dbReference type="NCBIfam" id="TIGR00174">
    <property type="entry name" value="miaA"/>
    <property type="match status" value="1"/>
</dbReference>
<dbReference type="RefSeq" id="WP_111455934.1">
    <property type="nucleotide sequence ID" value="NZ_QFYP01000001.1"/>
</dbReference>
<dbReference type="InterPro" id="IPR018022">
    <property type="entry name" value="IPT"/>
</dbReference>
<evidence type="ECO:0000256" key="3">
    <source>
        <dbReference type="ARBA" id="ARBA00005842"/>
    </source>
</evidence>
<dbReference type="HAMAP" id="MF_00185">
    <property type="entry name" value="IPP_trans"/>
    <property type="match status" value="1"/>
</dbReference>
<keyword evidence="7 10" id="KW-0067">ATP-binding</keyword>
<evidence type="ECO:0000256" key="7">
    <source>
        <dbReference type="ARBA" id="ARBA00022840"/>
    </source>
</evidence>
<dbReference type="AlphaFoldDB" id="A0A328AWV5"/>
<comment type="catalytic activity">
    <reaction evidence="9 10 11">
        <text>adenosine(37) in tRNA + dimethylallyl diphosphate = N(6)-dimethylallyladenosine(37) in tRNA + diphosphate</text>
        <dbReference type="Rhea" id="RHEA:26482"/>
        <dbReference type="Rhea" id="RHEA-COMP:10162"/>
        <dbReference type="Rhea" id="RHEA-COMP:10375"/>
        <dbReference type="ChEBI" id="CHEBI:33019"/>
        <dbReference type="ChEBI" id="CHEBI:57623"/>
        <dbReference type="ChEBI" id="CHEBI:74411"/>
        <dbReference type="ChEBI" id="CHEBI:74415"/>
        <dbReference type="EC" id="2.5.1.75"/>
    </reaction>
</comment>